<dbReference type="Pfam" id="PF09195">
    <property type="entry name" value="Endonuc-BglII"/>
    <property type="match status" value="1"/>
</dbReference>
<dbReference type="GO" id="GO:0009307">
    <property type="term" value="P:DNA restriction-modification system"/>
    <property type="evidence" value="ECO:0007669"/>
    <property type="project" value="InterPro"/>
</dbReference>
<reference evidence="1 2" key="1">
    <citation type="submission" date="2014-03" db="EMBL/GenBank/DDBJ databases">
        <title>Genome of Haematobacter massiliensis CCUG 47968.</title>
        <authorList>
            <person name="Wang D."/>
            <person name="Wang G."/>
        </authorList>
    </citation>
    <scope>NUCLEOTIDE SEQUENCE [LARGE SCALE GENOMIC DNA]</scope>
    <source>
        <strain evidence="1 2">CCUG 47968</strain>
    </source>
</reference>
<dbReference type="STRING" id="195105.CN97_09820"/>
<comment type="caution">
    <text evidence="1">The sequence shown here is derived from an EMBL/GenBank/DDBJ whole genome shotgun (WGS) entry which is preliminary data.</text>
</comment>
<keyword evidence="1" id="KW-0378">Hydrolase</keyword>
<dbReference type="EMBL" id="JGYG01000002">
    <property type="protein sequence ID" value="KFI31314.1"/>
    <property type="molecule type" value="Genomic_DNA"/>
</dbReference>
<dbReference type="RefSeq" id="WP_035707715.1">
    <property type="nucleotide sequence ID" value="NZ_CAMIFG010000031.1"/>
</dbReference>
<dbReference type="InterPro" id="IPR015278">
    <property type="entry name" value="BglII-like"/>
</dbReference>
<gene>
    <name evidence="1" type="ORF">CN97_09820</name>
</gene>
<evidence type="ECO:0000313" key="2">
    <source>
        <dbReference type="Proteomes" id="UP000028826"/>
    </source>
</evidence>
<proteinExistence type="predicted"/>
<organism evidence="1 2">
    <name type="scientific">Haematobacter massiliensis</name>
    <dbReference type="NCBI Taxonomy" id="195105"/>
    <lineage>
        <taxon>Bacteria</taxon>
        <taxon>Pseudomonadati</taxon>
        <taxon>Pseudomonadota</taxon>
        <taxon>Alphaproteobacteria</taxon>
        <taxon>Rhodobacterales</taxon>
        <taxon>Paracoccaceae</taxon>
        <taxon>Haematobacter</taxon>
    </lineage>
</organism>
<dbReference type="eggNOG" id="ENOG502Z931">
    <property type="taxonomic scope" value="Bacteria"/>
</dbReference>
<name>A0A086YAL4_9RHOB</name>
<keyword evidence="1" id="KW-0540">Nuclease</keyword>
<sequence length="264" mass="28886">MSIAALRKAGFDVMARNHAEAILGVDFPRETSELIEALLNVRLDPGELIASGGGEAPSTQRMRRHLDECGWRKHNFRIQTTLDGKPLGDGTSHEIDHVRLAGAGTLALEIEWNNKDPFFDRDLENFHRLHAQSVISVGIIVTRGRSLQAALPGIVRTYLAANRIEDPAALVEHGMKRRTDRQSALVARAVRAGTPFGEAFARIFVADKYGPATTHWSKLSDRVARGVGNPCPLLLIGLPASVVRPVTVQKSDSREALLQQGLDL</sequence>
<dbReference type="AlphaFoldDB" id="A0A086YAL4"/>
<keyword evidence="2" id="KW-1185">Reference proteome</keyword>
<dbReference type="SUPFAM" id="SSF52980">
    <property type="entry name" value="Restriction endonuclease-like"/>
    <property type="match status" value="1"/>
</dbReference>
<protein>
    <submittedName>
        <fullName evidence="1">Restriction endonuclease BglII</fullName>
    </submittedName>
</protein>
<dbReference type="Proteomes" id="UP000028826">
    <property type="component" value="Unassembled WGS sequence"/>
</dbReference>
<dbReference type="GO" id="GO:0009036">
    <property type="term" value="F:type II site-specific deoxyribonuclease activity"/>
    <property type="evidence" value="ECO:0007669"/>
    <property type="project" value="InterPro"/>
</dbReference>
<evidence type="ECO:0000313" key="1">
    <source>
        <dbReference type="EMBL" id="KFI31314.1"/>
    </source>
</evidence>
<dbReference type="InterPro" id="IPR011335">
    <property type="entry name" value="Restrct_endonuc-II-like"/>
</dbReference>
<keyword evidence="1" id="KW-0255">Endonuclease</keyword>
<accession>A0A086YAL4</accession>